<keyword evidence="4 11" id="KW-0547">Nucleotide-binding</keyword>
<dbReference type="CDD" id="cd13196">
    <property type="entry name" value="FERM_C_JAK"/>
    <property type="match status" value="1"/>
</dbReference>
<name>A0A6L2PN58_COPFO</name>
<evidence type="ECO:0000256" key="11">
    <source>
        <dbReference type="PROSITE-ProRule" id="PRU10141"/>
    </source>
</evidence>
<dbReference type="EC" id="2.7.10.2" evidence="12"/>
<dbReference type="GO" id="GO:0019221">
    <property type="term" value="P:cytokine-mediated signaling pathway"/>
    <property type="evidence" value="ECO:0007669"/>
    <property type="project" value="TreeGrafter"/>
</dbReference>
<dbReference type="FunFam" id="1.10.510.10:FF:000554">
    <property type="entry name" value="Predicted protein"/>
    <property type="match status" value="1"/>
</dbReference>
<keyword evidence="17" id="KW-1185">Reference proteome</keyword>
<dbReference type="SUPFAM" id="SSF55550">
    <property type="entry name" value="SH2 domain"/>
    <property type="match status" value="1"/>
</dbReference>
<dbReference type="InterPro" id="IPR020635">
    <property type="entry name" value="Tyr_kinase_cat_dom"/>
</dbReference>
<dbReference type="GO" id="GO:0007259">
    <property type="term" value="P:cell surface receptor signaling pathway via JAK-STAT"/>
    <property type="evidence" value="ECO:0007669"/>
    <property type="project" value="TreeGrafter"/>
</dbReference>
<dbReference type="Proteomes" id="UP000502823">
    <property type="component" value="Unassembled WGS sequence"/>
</dbReference>
<dbReference type="InterPro" id="IPR019749">
    <property type="entry name" value="Band_41_domain"/>
</dbReference>
<comment type="catalytic activity">
    <reaction evidence="9 12">
        <text>L-tyrosyl-[protein] + ATP = O-phospho-L-tyrosyl-[protein] + ADP + H(+)</text>
        <dbReference type="Rhea" id="RHEA:10596"/>
        <dbReference type="Rhea" id="RHEA-COMP:10136"/>
        <dbReference type="Rhea" id="RHEA-COMP:20101"/>
        <dbReference type="ChEBI" id="CHEBI:15378"/>
        <dbReference type="ChEBI" id="CHEBI:30616"/>
        <dbReference type="ChEBI" id="CHEBI:46858"/>
        <dbReference type="ChEBI" id="CHEBI:61978"/>
        <dbReference type="ChEBI" id="CHEBI:456216"/>
        <dbReference type="EC" id="2.7.10.2"/>
    </reaction>
</comment>
<evidence type="ECO:0000256" key="7">
    <source>
        <dbReference type="ARBA" id="ARBA00022999"/>
    </source>
</evidence>
<dbReference type="Pfam" id="PF21990">
    <property type="entry name" value="SH2_1"/>
    <property type="match status" value="1"/>
</dbReference>
<dbReference type="SMART" id="SM00295">
    <property type="entry name" value="B41"/>
    <property type="match status" value="1"/>
</dbReference>
<feature type="binding site" evidence="11">
    <location>
        <position position="893"/>
    </location>
    <ligand>
        <name>ATP</name>
        <dbReference type="ChEBI" id="CHEBI:30616"/>
    </ligand>
</feature>
<evidence type="ECO:0000256" key="3">
    <source>
        <dbReference type="ARBA" id="ARBA00022737"/>
    </source>
</evidence>
<dbReference type="GO" id="GO:0071944">
    <property type="term" value="C:cell periphery"/>
    <property type="evidence" value="ECO:0007669"/>
    <property type="project" value="UniProtKB-ARBA"/>
</dbReference>
<keyword evidence="2 12" id="KW-0808">Transferase</keyword>
<proteinExistence type="inferred from homology"/>
<protein>
    <recommendedName>
        <fullName evidence="12">Tyrosine-protein kinase</fullName>
        <ecNumber evidence="12">2.7.10.2</ecNumber>
    </recommendedName>
</protein>
<dbReference type="InParanoid" id="A0A6L2PN58"/>
<dbReference type="InterPro" id="IPR001245">
    <property type="entry name" value="Ser-Thr/Tyr_kinase_cat_dom"/>
</dbReference>
<feature type="domain" description="Protein kinase" evidence="14">
    <location>
        <begin position="476"/>
        <end position="730"/>
    </location>
</feature>
<evidence type="ECO:0000256" key="2">
    <source>
        <dbReference type="ARBA" id="ARBA00022679"/>
    </source>
</evidence>
<evidence type="ECO:0000256" key="5">
    <source>
        <dbReference type="ARBA" id="ARBA00022777"/>
    </source>
</evidence>
<dbReference type="FunCoup" id="A0A6L2PN58">
    <property type="interactions" value="569"/>
</dbReference>
<dbReference type="GO" id="GO:0005829">
    <property type="term" value="C:cytosol"/>
    <property type="evidence" value="ECO:0007669"/>
    <property type="project" value="TreeGrafter"/>
</dbReference>
<organism evidence="16 17">
    <name type="scientific">Coptotermes formosanus</name>
    <name type="common">Formosan subterranean termite</name>
    <dbReference type="NCBI Taxonomy" id="36987"/>
    <lineage>
        <taxon>Eukaryota</taxon>
        <taxon>Metazoa</taxon>
        <taxon>Ecdysozoa</taxon>
        <taxon>Arthropoda</taxon>
        <taxon>Hexapoda</taxon>
        <taxon>Insecta</taxon>
        <taxon>Pterygota</taxon>
        <taxon>Neoptera</taxon>
        <taxon>Polyneoptera</taxon>
        <taxon>Dictyoptera</taxon>
        <taxon>Blattodea</taxon>
        <taxon>Blattoidea</taxon>
        <taxon>Termitoidae</taxon>
        <taxon>Rhinotermitidae</taxon>
        <taxon>Coptotermes</taxon>
    </lineage>
</organism>
<evidence type="ECO:0000259" key="15">
    <source>
        <dbReference type="PROSITE" id="PS50057"/>
    </source>
</evidence>
<dbReference type="InterPro" id="IPR041155">
    <property type="entry name" value="FERM_F1"/>
</dbReference>
<evidence type="ECO:0000256" key="8">
    <source>
        <dbReference type="ARBA" id="ARBA00023137"/>
    </source>
</evidence>
<dbReference type="Pfam" id="PF18379">
    <property type="entry name" value="FERM_F1"/>
    <property type="match status" value="1"/>
</dbReference>
<dbReference type="InterPro" id="IPR019748">
    <property type="entry name" value="FERM_central"/>
</dbReference>
<evidence type="ECO:0000313" key="17">
    <source>
        <dbReference type="Proteomes" id="UP000502823"/>
    </source>
</evidence>
<dbReference type="GO" id="GO:0035556">
    <property type="term" value="P:intracellular signal transduction"/>
    <property type="evidence" value="ECO:0007669"/>
    <property type="project" value="TreeGrafter"/>
</dbReference>
<dbReference type="InterPro" id="IPR011009">
    <property type="entry name" value="Kinase-like_dom_sf"/>
</dbReference>
<dbReference type="Gene3D" id="1.10.510.10">
    <property type="entry name" value="Transferase(Phosphotransferase) domain 1"/>
    <property type="match status" value="2"/>
</dbReference>
<dbReference type="GO" id="GO:0009887">
    <property type="term" value="P:animal organ morphogenesis"/>
    <property type="evidence" value="ECO:0007669"/>
    <property type="project" value="UniProtKB-ARBA"/>
</dbReference>
<evidence type="ECO:0000256" key="4">
    <source>
        <dbReference type="ARBA" id="ARBA00022741"/>
    </source>
</evidence>
<dbReference type="PROSITE" id="PS00109">
    <property type="entry name" value="PROTEIN_KINASE_TYR"/>
    <property type="match status" value="1"/>
</dbReference>
<dbReference type="GO" id="GO:0030182">
    <property type="term" value="P:neuron differentiation"/>
    <property type="evidence" value="ECO:0007669"/>
    <property type="project" value="UniProtKB-ARBA"/>
</dbReference>
<dbReference type="SUPFAM" id="SSF56112">
    <property type="entry name" value="Protein kinase-like (PK-like)"/>
    <property type="match status" value="2"/>
</dbReference>
<evidence type="ECO:0000259" key="13">
    <source>
        <dbReference type="PROSITE" id="PS50001"/>
    </source>
</evidence>
<dbReference type="InterPro" id="IPR017441">
    <property type="entry name" value="Protein_kinase_ATP_BS"/>
</dbReference>
<dbReference type="PROSITE" id="PS50011">
    <property type="entry name" value="PROTEIN_KINASE_DOM"/>
    <property type="match status" value="2"/>
</dbReference>
<dbReference type="InterPro" id="IPR000299">
    <property type="entry name" value="FERM_domain"/>
</dbReference>
<dbReference type="GO" id="GO:0002009">
    <property type="term" value="P:morphogenesis of an epithelium"/>
    <property type="evidence" value="ECO:0007669"/>
    <property type="project" value="UniProtKB-ARBA"/>
</dbReference>
<accession>A0A6L2PN58</accession>
<dbReference type="EMBL" id="BLKM01000462">
    <property type="protein sequence ID" value="GFG34023.1"/>
    <property type="molecule type" value="Genomic_DNA"/>
</dbReference>
<dbReference type="PROSITE" id="PS00107">
    <property type="entry name" value="PROTEIN_KINASE_ATP"/>
    <property type="match status" value="1"/>
</dbReference>
<dbReference type="CDD" id="cd14473">
    <property type="entry name" value="FERM_B-lobe"/>
    <property type="match status" value="1"/>
</dbReference>
<dbReference type="PROSITE" id="PS50057">
    <property type="entry name" value="FERM_3"/>
    <property type="match status" value="1"/>
</dbReference>
<dbReference type="InterPro" id="IPR000719">
    <property type="entry name" value="Prot_kinase_dom"/>
</dbReference>
<feature type="domain" description="Protein kinase" evidence="14">
    <location>
        <begin position="859"/>
        <end position="1125"/>
    </location>
</feature>
<sequence>MGENKVVSVHTHVDNVNSKIPLSSATTAEDVCIEVCKRLGIGPVARHLFALRMHGSKVWFNPGLRLFGTRASVEYDFRLRYKVPSLLRLKKVDIKAYDYYFHQARSDVMNNEIPEISYDKYRRELVGLGVADMYRVMVEKGVERDIVESDYKKFIPKEVIRHHFFFVKKPIHDSLVKIKKNAQHDDWDAWFVKGEYLKQFEEIAPNYLSEEYKALMDEDGCVRTILLKVCPFHEEQPGIRVQYNGKKEWQQLCTIDELCYINVRNDGTVEISRKNGIPSYLKFHSIPLMFSFVSLLDGYYRLMVKWTFNLCNDVPTPSLQKLYALKCHGPVGGEFSYAKLEEKRNSAPGCFILRQCETKYDVYYLDVCTKESSKPKSYKIEKQSEEGYFFSGDGRIYTSIMQVVAAYRTGEGAICLQECLPPSEYDKSNLLLCQVETNKVDMMTAGSAVAGLLTAPPQCIHVRSLQVYRGLWCYLFSDQKKEGHGGISLVYRSLWKPSKGKKVEAAMKILKPECTDKYLKEFLELAGRWATLQSNAIVKLYGVMLSNPFAMVMEYLSLGPLDAYLKEHKHSLKQVDLVEAGAFLATALWHLEDQGIIHGNIRCRKLLVAAHDDKTFLVRLADPGLHSYTSSDVHWIPTEFYSNFDFARGSVAADVWAFGTTLWEIFAYGECPPESSNVDSVKKYYQSGKRLHLPSGCPTDIYRLMMECWDMDPYRRKKPQAIMRDVNQILYQVFNSRRIHSYATAVTRVFRGLGISVENSVTESNASQFSGATEETYVDYMNMDEESRQDVEISPDFSFSSSLEGAWILGDSNAQSCAGDAVSPDFSGFLSNFTFSTTTAIDSVTSMQGIFELDGDCNVVLQGRIGQGFYGEVYKGTLEQDKDTEPQLVAIKKLKMNAVATSLQDFEREINIMKGLKHPNIVEIKGVIQDPEISLVMEFVQHGCLQSYLKIHKDTLQEDTLLKFALDVAKGMEYLGRMKIVHRDLAARNILVASEHHVKISDFGLAQVMGKNDYYILKTSRELPIKWYAPESLRDGKFSPRSDVWSYGVTLYEMFSLGEDPRLPDCINDQDQQQLLAALESGTRLPCPPQCSQTVYVRLMSPCWQSNAHARPTFTQLCKEIQDLVAPDANGNRSHNLVVINVASMTEQEEIFKAL</sequence>
<gene>
    <name evidence="16" type="ORF">Cfor_04878</name>
</gene>
<evidence type="ECO:0000256" key="9">
    <source>
        <dbReference type="ARBA" id="ARBA00051245"/>
    </source>
</evidence>
<dbReference type="InterPro" id="IPR051286">
    <property type="entry name" value="JAK"/>
</dbReference>
<comment type="similarity">
    <text evidence="12">Belongs to the protein kinase superfamily. Tyr protein kinase family.</text>
</comment>
<dbReference type="Pfam" id="PF07714">
    <property type="entry name" value="PK_Tyr_Ser-Thr"/>
    <property type="match status" value="2"/>
</dbReference>
<dbReference type="GO" id="GO:0005126">
    <property type="term" value="F:cytokine receptor binding"/>
    <property type="evidence" value="ECO:0007669"/>
    <property type="project" value="TreeGrafter"/>
</dbReference>
<evidence type="ECO:0000256" key="6">
    <source>
        <dbReference type="ARBA" id="ARBA00022840"/>
    </source>
</evidence>
<dbReference type="AlphaFoldDB" id="A0A6L2PN58"/>
<dbReference type="CDD" id="cd00192">
    <property type="entry name" value="PTKc"/>
    <property type="match status" value="1"/>
</dbReference>
<dbReference type="GO" id="GO:0004715">
    <property type="term" value="F:non-membrane spanning protein tyrosine kinase activity"/>
    <property type="evidence" value="ECO:0007669"/>
    <property type="project" value="UniProtKB-EC"/>
</dbReference>
<keyword evidence="3" id="KW-0677">Repeat</keyword>
<dbReference type="InterPro" id="IPR008266">
    <property type="entry name" value="Tyr_kinase_AS"/>
</dbReference>
<keyword evidence="8 12" id="KW-0829">Tyrosine-protein kinase</keyword>
<dbReference type="PROSITE" id="PS50001">
    <property type="entry name" value="SH2"/>
    <property type="match status" value="1"/>
</dbReference>
<dbReference type="InterPro" id="IPR036860">
    <property type="entry name" value="SH2_dom_sf"/>
</dbReference>
<dbReference type="SMART" id="SM00252">
    <property type="entry name" value="SH2"/>
    <property type="match status" value="1"/>
</dbReference>
<dbReference type="CDD" id="cd09921">
    <property type="entry name" value="SH2_Jak_family"/>
    <property type="match status" value="1"/>
</dbReference>
<reference evidence="17" key="1">
    <citation type="submission" date="2020-01" db="EMBL/GenBank/DDBJ databases">
        <title>Draft genome sequence of the Termite Coptotermes fromosanus.</title>
        <authorList>
            <person name="Itakura S."/>
            <person name="Yosikawa Y."/>
            <person name="Umezawa K."/>
        </authorList>
    </citation>
    <scope>NUCLEOTIDE SEQUENCE [LARGE SCALE GENOMIC DNA]</scope>
</reference>
<dbReference type="Gene3D" id="3.30.505.10">
    <property type="entry name" value="SH2 domain"/>
    <property type="match status" value="1"/>
</dbReference>
<dbReference type="PANTHER" id="PTHR45807:SF7">
    <property type="entry name" value="TYROSINE-PROTEIN KINASE HOPSCOTCH"/>
    <property type="match status" value="1"/>
</dbReference>
<keyword evidence="7 10" id="KW-0727">SH2 domain</keyword>
<evidence type="ECO:0000256" key="1">
    <source>
        <dbReference type="ARBA" id="ARBA00022553"/>
    </source>
</evidence>
<dbReference type="OrthoDB" id="1915767at2759"/>
<comment type="caution">
    <text evidence="16">The sequence shown here is derived from an EMBL/GenBank/DDBJ whole genome shotgun (WGS) entry which is preliminary data.</text>
</comment>
<keyword evidence="1" id="KW-0597">Phosphoprotein</keyword>
<evidence type="ECO:0000259" key="14">
    <source>
        <dbReference type="PROSITE" id="PS50011"/>
    </source>
</evidence>
<evidence type="ECO:0000256" key="10">
    <source>
        <dbReference type="PROSITE-ProRule" id="PRU00191"/>
    </source>
</evidence>
<dbReference type="PANTHER" id="PTHR45807">
    <property type="entry name" value="TYROSINE-PROTEIN KINASE HOPSCOTCH"/>
    <property type="match status" value="1"/>
</dbReference>
<evidence type="ECO:0000313" key="16">
    <source>
        <dbReference type="EMBL" id="GFG34023.1"/>
    </source>
</evidence>
<feature type="domain" description="SH2" evidence="13">
    <location>
        <begin position="326"/>
        <end position="423"/>
    </location>
</feature>
<dbReference type="InterPro" id="IPR000980">
    <property type="entry name" value="SH2"/>
</dbReference>
<evidence type="ECO:0000256" key="12">
    <source>
        <dbReference type="RuleBase" id="RU362096"/>
    </source>
</evidence>
<keyword evidence="5 12" id="KW-0418">Kinase</keyword>
<dbReference type="GO" id="GO:0005524">
    <property type="term" value="F:ATP binding"/>
    <property type="evidence" value="ECO:0007669"/>
    <property type="project" value="UniProtKB-UniRule"/>
</dbReference>
<keyword evidence="6 11" id="KW-0067">ATP-binding</keyword>
<feature type="domain" description="FERM" evidence="15">
    <location>
        <begin position="5"/>
        <end position="307"/>
    </location>
</feature>
<dbReference type="SMART" id="SM00219">
    <property type="entry name" value="TyrKc"/>
    <property type="match status" value="2"/>
</dbReference>
<dbReference type="PRINTS" id="PR00109">
    <property type="entry name" value="TYRKINASE"/>
</dbReference>